<dbReference type="CDD" id="cd01650">
    <property type="entry name" value="RT_nLTR_like"/>
    <property type="match status" value="1"/>
</dbReference>
<dbReference type="SUPFAM" id="SSF56672">
    <property type="entry name" value="DNA/RNA polymerases"/>
    <property type="match status" value="1"/>
</dbReference>
<dbReference type="Proteomes" id="UP000005207">
    <property type="component" value="Linkage group LG3"/>
</dbReference>
<reference evidence="3" key="3">
    <citation type="submission" date="2025-09" db="UniProtKB">
        <authorList>
            <consortium name="Ensembl"/>
        </authorList>
    </citation>
    <scope>IDENTIFICATION</scope>
</reference>
<feature type="domain" description="Reverse transcriptase" evidence="2">
    <location>
        <begin position="671"/>
        <end position="946"/>
    </location>
</feature>
<keyword evidence="1" id="KW-1133">Transmembrane helix</keyword>
<protein>
    <recommendedName>
        <fullName evidence="2">Reverse transcriptase domain-containing protein</fullName>
    </recommendedName>
</protein>
<reference evidence="3" key="2">
    <citation type="submission" date="2025-08" db="UniProtKB">
        <authorList>
            <consortium name="Ensembl"/>
        </authorList>
    </citation>
    <scope>IDENTIFICATION</scope>
</reference>
<dbReference type="InterPro" id="IPR000477">
    <property type="entry name" value="RT_dom"/>
</dbReference>
<dbReference type="Ensembl" id="ENSONIT00000083738.1">
    <property type="protein sequence ID" value="ENSONIP00000078837.1"/>
    <property type="gene ID" value="ENSONIG00000036020.1"/>
</dbReference>
<evidence type="ECO:0000259" key="2">
    <source>
        <dbReference type="PROSITE" id="PS50878"/>
    </source>
</evidence>
<dbReference type="OMA" id="NEICPSG"/>
<organism evidence="3 4">
    <name type="scientific">Oreochromis niloticus</name>
    <name type="common">Nile tilapia</name>
    <name type="synonym">Tilapia nilotica</name>
    <dbReference type="NCBI Taxonomy" id="8128"/>
    <lineage>
        <taxon>Eukaryota</taxon>
        <taxon>Metazoa</taxon>
        <taxon>Chordata</taxon>
        <taxon>Craniata</taxon>
        <taxon>Vertebrata</taxon>
        <taxon>Euteleostomi</taxon>
        <taxon>Actinopterygii</taxon>
        <taxon>Neopterygii</taxon>
        <taxon>Teleostei</taxon>
        <taxon>Neoteleostei</taxon>
        <taxon>Acanthomorphata</taxon>
        <taxon>Ovalentaria</taxon>
        <taxon>Cichlomorphae</taxon>
        <taxon>Cichliformes</taxon>
        <taxon>Cichlidae</taxon>
        <taxon>African cichlids</taxon>
        <taxon>Pseudocrenilabrinae</taxon>
        <taxon>Oreochromini</taxon>
        <taxon>Oreochromis</taxon>
    </lineage>
</organism>
<dbReference type="InterPro" id="IPR043502">
    <property type="entry name" value="DNA/RNA_pol_sf"/>
</dbReference>
<name>A0A669F255_ORENI</name>
<dbReference type="InParanoid" id="A0A669F255"/>
<dbReference type="GO" id="GO:0003824">
    <property type="term" value="F:catalytic activity"/>
    <property type="evidence" value="ECO:0007669"/>
    <property type="project" value="InterPro"/>
</dbReference>
<dbReference type="InterPro" id="IPR036691">
    <property type="entry name" value="Endo/exonu/phosph_ase_sf"/>
</dbReference>
<evidence type="ECO:0000256" key="1">
    <source>
        <dbReference type="SAM" id="Phobius"/>
    </source>
</evidence>
<feature type="transmembrane region" description="Helical" evidence="1">
    <location>
        <begin position="25"/>
        <end position="46"/>
    </location>
</feature>
<accession>A0A669F255</accession>
<proteinExistence type="predicted"/>
<keyword evidence="1" id="KW-0812">Transmembrane</keyword>
<dbReference type="AlphaFoldDB" id="A0A669F255"/>
<sequence>MAPVFGFAAATARWRRQYSFSLSSLVVYNIIFALLYSDFASAALTYDRDTLLNIKDSMESYCDSWDSYRKTFPPPPLVCSSPECVLLCTTRDISTLKRRKRGTRAGVQVKRRRYRRLAAWLWGDSRCLRPVPLLSFAGDVTPPPPGTRAPWLESSLHTLCPSSIFRFAGDSYVCSSIKVFPNSGVAALPGRSTGVHRCLIQAPLQSAVDFADKPSSIRFALLNVRSITNKSFILNDLFIKESLDFMCLTETWQQNKDYVHLNEICPSGCSVIGTPRLSGRGGGLAVVYQDRLPCNLMTSDFFSSFESQMMKVGSLKTFYCILIYRPPGPAGVFLTEFNDLLTSIIKLEKVVILGDFNLHIDDASCNTAAELITITESFNFKQHVSGPTHTKGHTLDLVFSLGLNIHDVCVEDVHVSDHSCIFFNLSFYVDPSPPKLMIQRRIINQDAAGRFSAMFDPHMAQNDMDSLILSFNNQCKSILDTVAPLKLTVVHSSNFCPWINENIRNFRRYCRKLERLWKASKLEVHRVHLKESIFLLNDMIKNARTEYFANLIASKKKNPRVLFDTIKNIVSPDVPHVPVYTRSDCNEFLNHFVNKVAAIRSNISPSSSQYHTDTLLTSDTWSSFTPVTLQDISALLGRMKLTSSHLDVLPPSFFISVFDSIGPCILEIINTSLYTGSVPSYFKQAIVEPILKKSNLDPSLPSSYRPISKLPLVSKILEKTVAEQLNNFLEKNNVLDIFQSGFRKLHSTETALLKVSSDILMAADSGEYTVLVLLDLSSAFDTVDHSIMINRLKDLFGITGVVLKWFMSYLSERSFTVCINHVLSETSVLPSGVPQGSVLGPILFLLYILPLGQIIKRYSNISYHLYADDIQLYCSFKASEFYKLSCLNNCLSEIKQWLNDNFLQLNADKTETLIIAPDHMLSEIQQHISFLDPSFQSSLRNLGVIFDSSMSLEKHSKQLVRNCFYHLRNISKLRLLVSKAELEMIIHAFISSRLDYCNGLFTCLNKSALDCLQSVQNAAARLLTGTNKRSHITPVLASLHWLPVNFRVHFKILVVTFRALHGEAPQYISDLLKPHASSRALRSSGQRLLVIPTY</sequence>
<evidence type="ECO:0000313" key="3">
    <source>
        <dbReference type="Ensembl" id="ENSONIP00000078837.1"/>
    </source>
</evidence>
<dbReference type="Pfam" id="PF14529">
    <property type="entry name" value="Exo_endo_phos_2"/>
    <property type="match status" value="1"/>
</dbReference>
<evidence type="ECO:0000313" key="4">
    <source>
        <dbReference type="Proteomes" id="UP000005207"/>
    </source>
</evidence>
<keyword evidence="1" id="KW-0472">Membrane</keyword>
<keyword evidence="4" id="KW-1185">Reference proteome</keyword>
<dbReference type="Gene3D" id="3.60.10.10">
    <property type="entry name" value="Endonuclease/exonuclease/phosphatase"/>
    <property type="match status" value="1"/>
</dbReference>
<dbReference type="SUPFAM" id="SSF56219">
    <property type="entry name" value="DNase I-like"/>
    <property type="match status" value="1"/>
</dbReference>
<dbReference type="Pfam" id="PF00078">
    <property type="entry name" value="RVT_1"/>
    <property type="match status" value="1"/>
</dbReference>
<dbReference type="PROSITE" id="PS50878">
    <property type="entry name" value="RT_POL"/>
    <property type="match status" value="1"/>
</dbReference>
<reference evidence="4" key="1">
    <citation type="submission" date="2012-01" db="EMBL/GenBank/DDBJ databases">
        <title>The Genome Sequence of Oreochromis niloticus (Nile Tilapia).</title>
        <authorList>
            <consortium name="Broad Institute Genome Assembly Team"/>
            <consortium name="Broad Institute Sequencing Platform"/>
            <person name="Di Palma F."/>
            <person name="Johnson J."/>
            <person name="Lander E.S."/>
            <person name="Lindblad-Toh K."/>
        </authorList>
    </citation>
    <scope>NUCLEOTIDE SEQUENCE [LARGE SCALE GENOMIC DNA]</scope>
</reference>
<dbReference type="PANTHER" id="PTHR33332">
    <property type="entry name" value="REVERSE TRANSCRIPTASE DOMAIN-CONTAINING PROTEIN"/>
    <property type="match status" value="1"/>
</dbReference>
<dbReference type="InterPro" id="IPR005135">
    <property type="entry name" value="Endo/exonuclease/phosphatase"/>
</dbReference>
<dbReference type="GeneTree" id="ENSGT01150000286909"/>